<gene>
    <name evidence="1" type="ORF">L3X38_025879</name>
</gene>
<evidence type="ECO:0000313" key="2">
    <source>
        <dbReference type="Proteomes" id="UP001054821"/>
    </source>
</evidence>
<dbReference type="Proteomes" id="UP001054821">
    <property type="component" value="Chromosome 4"/>
</dbReference>
<reference evidence="1 2" key="1">
    <citation type="journal article" date="2022" name="G3 (Bethesda)">
        <title>Whole-genome sequence and methylome profiling of the almond [Prunus dulcis (Mill.) D.A. Webb] cultivar 'Nonpareil'.</title>
        <authorList>
            <person name="D'Amico-Willman K.M."/>
            <person name="Ouma W.Z."/>
            <person name="Meulia T."/>
            <person name="Sideli G.M."/>
            <person name="Gradziel T.M."/>
            <person name="Fresnedo-Ramirez J."/>
        </authorList>
    </citation>
    <scope>NUCLEOTIDE SEQUENCE [LARGE SCALE GENOMIC DNA]</scope>
    <source>
        <strain evidence="1">Clone GOH B32 T37-40</strain>
    </source>
</reference>
<keyword evidence="2" id="KW-1185">Reference proteome</keyword>
<sequence length="154" mass="17860">MQVSACVLRSNSPSIGLLIPSHLYDAYMWLRINHPQLEDKEEGDDDYPSNVADDNNHPFFVLLAGMWFHANSFMKLNLSHLFAPLEGMWFHANSFMKLNLFHLFATLEGMWFHANSFMKLNLSHLFATLEGMWFHANSFMKLNLSHFFATLEGM</sequence>
<protein>
    <submittedName>
        <fullName evidence="1">Uncharacterized protein</fullName>
    </submittedName>
</protein>
<dbReference type="EMBL" id="JAJFAZ020000004">
    <property type="protein sequence ID" value="KAI5335745.1"/>
    <property type="molecule type" value="Genomic_DNA"/>
</dbReference>
<accession>A0AAD4W2H8</accession>
<dbReference type="AlphaFoldDB" id="A0AAD4W2H8"/>
<name>A0AAD4W2H8_PRUDU</name>
<comment type="caution">
    <text evidence="1">The sequence shown here is derived from an EMBL/GenBank/DDBJ whole genome shotgun (WGS) entry which is preliminary data.</text>
</comment>
<proteinExistence type="predicted"/>
<evidence type="ECO:0000313" key="1">
    <source>
        <dbReference type="EMBL" id="KAI5335745.1"/>
    </source>
</evidence>
<organism evidence="1 2">
    <name type="scientific">Prunus dulcis</name>
    <name type="common">Almond</name>
    <name type="synonym">Amygdalus dulcis</name>
    <dbReference type="NCBI Taxonomy" id="3755"/>
    <lineage>
        <taxon>Eukaryota</taxon>
        <taxon>Viridiplantae</taxon>
        <taxon>Streptophyta</taxon>
        <taxon>Embryophyta</taxon>
        <taxon>Tracheophyta</taxon>
        <taxon>Spermatophyta</taxon>
        <taxon>Magnoliopsida</taxon>
        <taxon>eudicotyledons</taxon>
        <taxon>Gunneridae</taxon>
        <taxon>Pentapetalae</taxon>
        <taxon>rosids</taxon>
        <taxon>fabids</taxon>
        <taxon>Rosales</taxon>
        <taxon>Rosaceae</taxon>
        <taxon>Amygdaloideae</taxon>
        <taxon>Amygdaleae</taxon>
        <taxon>Prunus</taxon>
    </lineage>
</organism>